<reference evidence="2" key="1">
    <citation type="submission" date="2023-08" db="EMBL/GenBank/DDBJ databases">
        <title>A de novo genome assembly of Solanum verrucosum Schlechtendal, a Mexican diploid species geographically isolated from the other diploid A-genome species in potato relatives.</title>
        <authorList>
            <person name="Hosaka K."/>
        </authorList>
    </citation>
    <scope>NUCLEOTIDE SEQUENCE</scope>
    <source>
        <tissue evidence="2">Young leaves</tissue>
    </source>
</reference>
<evidence type="ECO:0000256" key="1">
    <source>
        <dbReference type="SAM" id="MobiDB-lite"/>
    </source>
</evidence>
<name>A0AAF0V675_SOLVR</name>
<dbReference type="SUPFAM" id="SSF56672">
    <property type="entry name" value="DNA/RNA polymerases"/>
    <property type="match status" value="1"/>
</dbReference>
<protein>
    <submittedName>
        <fullName evidence="2">Uncharacterized protein</fullName>
    </submittedName>
</protein>
<dbReference type="PANTHER" id="PTHR15503">
    <property type="entry name" value="LDOC1 RELATED"/>
    <property type="match status" value="1"/>
</dbReference>
<evidence type="ECO:0000313" key="3">
    <source>
        <dbReference type="Proteomes" id="UP001234989"/>
    </source>
</evidence>
<feature type="compositionally biased region" description="Basic residues" evidence="1">
    <location>
        <begin position="212"/>
        <end position="221"/>
    </location>
</feature>
<dbReference type="InterPro" id="IPR032567">
    <property type="entry name" value="RTL1-rel"/>
</dbReference>
<gene>
    <name evidence="2" type="ORF">MTR67_051284</name>
</gene>
<dbReference type="Gene3D" id="3.10.10.10">
    <property type="entry name" value="HIV Type 1 Reverse Transcriptase, subunit A, domain 1"/>
    <property type="match status" value="1"/>
</dbReference>
<dbReference type="Proteomes" id="UP001234989">
    <property type="component" value="Chromosome 12"/>
</dbReference>
<proteinExistence type="predicted"/>
<keyword evidence="3" id="KW-1185">Reference proteome</keyword>
<organism evidence="2 3">
    <name type="scientific">Solanum verrucosum</name>
    <dbReference type="NCBI Taxonomy" id="315347"/>
    <lineage>
        <taxon>Eukaryota</taxon>
        <taxon>Viridiplantae</taxon>
        <taxon>Streptophyta</taxon>
        <taxon>Embryophyta</taxon>
        <taxon>Tracheophyta</taxon>
        <taxon>Spermatophyta</taxon>
        <taxon>Magnoliopsida</taxon>
        <taxon>eudicotyledons</taxon>
        <taxon>Gunneridae</taxon>
        <taxon>Pentapetalae</taxon>
        <taxon>asterids</taxon>
        <taxon>lamiids</taxon>
        <taxon>Solanales</taxon>
        <taxon>Solanaceae</taxon>
        <taxon>Solanoideae</taxon>
        <taxon>Solaneae</taxon>
        <taxon>Solanum</taxon>
    </lineage>
</organism>
<feature type="region of interest" description="Disordered" evidence="1">
    <location>
        <begin position="208"/>
        <end position="232"/>
    </location>
</feature>
<dbReference type="PANTHER" id="PTHR15503:SF45">
    <property type="entry name" value="RNA-DIRECTED DNA POLYMERASE HOMOLOG"/>
    <property type="match status" value="1"/>
</dbReference>
<evidence type="ECO:0000313" key="2">
    <source>
        <dbReference type="EMBL" id="WMV57899.1"/>
    </source>
</evidence>
<dbReference type="AlphaFoldDB" id="A0AAF0V675"/>
<sequence>MPVKMEPHTVSQYAYESKPEIPPRTVRNHGPLDVNCRTIIVQFQFPNEPILERKGSSSAPIDRFISYLKDIKMISKGVPLEREVDFRIDLLPDTQPISISPYKMAPAELKELKEQLKDLLDKGFIRPSISPLVLQYCSCERETGRPRVYVDVTKSVWGDPTSIVPLASVAVKGSLTYEDVPIEILDHQNLTKTEQQKIDKPRRAPWAVKGTTTHHPHRGSHPAKCGGPRRPPQVMVPLTSVGWFANLT</sequence>
<accession>A0AAF0V675</accession>
<dbReference type="EMBL" id="CP133623">
    <property type="protein sequence ID" value="WMV57899.1"/>
    <property type="molecule type" value="Genomic_DNA"/>
</dbReference>
<dbReference type="InterPro" id="IPR043502">
    <property type="entry name" value="DNA/RNA_pol_sf"/>
</dbReference>